<name>A0A3P7ZPF3_HELPZ</name>
<dbReference type="InterPro" id="IPR013783">
    <property type="entry name" value="Ig-like_fold"/>
</dbReference>
<proteinExistence type="predicted"/>
<organism evidence="2">
    <name type="scientific">Heligmosomoides polygyrus</name>
    <name type="common">Parasitic roundworm</name>
    <dbReference type="NCBI Taxonomy" id="6339"/>
    <lineage>
        <taxon>Eukaryota</taxon>
        <taxon>Metazoa</taxon>
        <taxon>Ecdysozoa</taxon>
        <taxon>Nematoda</taxon>
        <taxon>Chromadorea</taxon>
        <taxon>Rhabditida</taxon>
        <taxon>Rhabditina</taxon>
        <taxon>Rhabditomorpha</taxon>
        <taxon>Strongyloidea</taxon>
        <taxon>Heligmosomidae</taxon>
        <taxon>Heligmosomoides</taxon>
    </lineage>
</organism>
<dbReference type="WBParaSite" id="HPBE_0001528601-mRNA-1">
    <property type="protein sequence ID" value="HPBE_0001528601-mRNA-1"/>
    <property type="gene ID" value="HPBE_0001528601"/>
</dbReference>
<dbReference type="PROSITE" id="PS50835">
    <property type="entry name" value="IG_LIKE"/>
    <property type="match status" value="1"/>
</dbReference>
<sequence length="172" mass="19552">MCGLVGIHHFPIIEPEVVRVELGDPYSRNCTPPISNPNARVYWILKGDEGTAVTFESINSSHISSNEQAVAFIRLLSPSEWARVNQVLFERQGTIFFHFVKESDLKPNRYYTCTAENTELKDYKFGSQFSLEITTNRRRSLGNVPPSEQYVNQSSPIALQGQQHKLHCFFSG</sequence>
<feature type="domain" description="Ig-like" evidence="1">
    <location>
        <begin position="11"/>
        <end position="134"/>
    </location>
</feature>
<evidence type="ECO:0000259" key="1">
    <source>
        <dbReference type="PROSITE" id="PS50835"/>
    </source>
</evidence>
<dbReference type="Gene3D" id="2.60.40.10">
    <property type="entry name" value="Immunoglobulins"/>
    <property type="match status" value="1"/>
</dbReference>
<keyword evidence="3" id="KW-1185">Reference proteome</keyword>
<accession>A0A3P7ZPF3</accession>
<dbReference type="SUPFAM" id="SSF48726">
    <property type="entry name" value="Immunoglobulin"/>
    <property type="match status" value="1"/>
</dbReference>
<dbReference type="InterPro" id="IPR007110">
    <property type="entry name" value="Ig-like_dom"/>
</dbReference>
<gene>
    <name evidence="2" type="ORF">HPBE_LOCUS15285</name>
</gene>
<dbReference type="InterPro" id="IPR036179">
    <property type="entry name" value="Ig-like_dom_sf"/>
</dbReference>
<reference evidence="2 3" key="1">
    <citation type="submission" date="2018-11" db="EMBL/GenBank/DDBJ databases">
        <authorList>
            <consortium name="Pathogen Informatics"/>
        </authorList>
    </citation>
    <scope>NUCLEOTIDE SEQUENCE [LARGE SCALE GENOMIC DNA]</scope>
</reference>
<dbReference type="AlphaFoldDB" id="A0A3P7ZPF3"/>
<evidence type="ECO:0000313" key="2">
    <source>
        <dbReference type="EMBL" id="VDP02322.1"/>
    </source>
</evidence>
<protein>
    <submittedName>
        <fullName evidence="4">Ig-like domain-containing protein</fullName>
    </submittedName>
</protein>
<reference evidence="4" key="2">
    <citation type="submission" date="2019-09" db="UniProtKB">
        <authorList>
            <consortium name="WormBaseParasite"/>
        </authorList>
    </citation>
    <scope>IDENTIFICATION</scope>
</reference>
<evidence type="ECO:0000313" key="4">
    <source>
        <dbReference type="WBParaSite" id="HPBE_0001528601-mRNA-1"/>
    </source>
</evidence>
<dbReference type="EMBL" id="UZAH01028780">
    <property type="protein sequence ID" value="VDP02322.1"/>
    <property type="molecule type" value="Genomic_DNA"/>
</dbReference>
<dbReference type="OrthoDB" id="5826144at2759"/>
<evidence type="ECO:0000313" key="3">
    <source>
        <dbReference type="Proteomes" id="UP000050761"/>
    </source>
</evidence>
<dbReference type="Proteomes" id="UP000050761">
    <property type="component" value="Unassembled WGS sequence"/>
</dbReference>